<dbReference type="AlphaFoldDB" id="A0A420WDV9"/>
<dbReference type="InterPro" id="IPR009579">
    <property type="entry name" value="DUF1192"/>
</dbReference>
<dbReference type="Pfam" id="PF06698">
    <property type="entry name" value="DUF1192"/>
    <property type="match status" value="1"/>
</dbReference>
<gene>
    <name evidence="2" type="ORF">DES40_2000</name>
</gene>
<accession>A0A420WDV9</accession>
<protein>
    <submittedName>
        <fullName evidence="2">Uncharacterized small protein (DUF1192 family)</fullName>
    </submittedName>
</protein>
<dbReference type="InParanoid" id="A0A420WDV9"/>
<organism evidence="2 3">
    <name type="scientific">Litorimonas taeanensis</name>
    <dbReference type="NCBI Taxonomy" id="568099"/>
    <lineage>
        <taxon>Bacteria</taxon>
        <taxon>Pseudomonadati</taxon>
        <taxon>Pseudomonadota</taxon>
        <taxon>Alphaproteobacteria</taxon>
        <taxon>Maricaulales</taxon>
        <taxon>Robiginitomaculaceae</taxon>
    </lineage>
</organism>
<name>A0A420WDV9_9PROT</name>
<feature type="coiled-coil region" evidence="1">
    <location>
        <begin position="24"/>
        <end position="58"/>
    </location>
</feature>
<reference evidence="2 3" key="1">
    <citation type="submission" date="2018-10" db="EMBL/GenBank/DDBJ databases">
        <title>Genomic Encyclopedia of Type Strains, Phase IV (KMG-IV): sequencing the most valuable type-strain genomes for metagenomic binning, comparative biology and taxonomic classification.</title>
        <authorList>
            <person name="Goeker M."/>
        </authorList>
    </citation>
    <scope>NUCLEOTIDE SEQUENCE [LARGE SCALE GENOMIC DNA]</scope>
    <source>
        <strain evidence="2 3">DSM 22008</strain>
    </source>
</reference>
<keyword evidence="1" id="KW-0175">Coiled coil</keyword>
<proteinExistence type="predicted"/>
<dbReference type="Proteomes" id="UP000282211">
    <property type="component" value="Unassembled WGS sequence"/>
</dbReference>
<evidence type="ECO:0000313" key="3">
    <source>
        <dbReference type="Proteomes" id="UP000282211"/>
    </source>
</evidence>
<dbReference type="EMBL" id="RBII01000002">
    <property type="protein sequence ID" value="RKQ69201.1"/>
    <property type="molecule type" value="Genomic_DNA"/>
</dbReference>
<comment type="caution">
    <text evidence="2">The sequence shown here is derived from an EMBL/GenBank/DDBJ whole genome shotgun (WGS) entry which is preliminary data.</text>
</comment>
<evidence type="ECO:0000313" key="2">
    <source>
        <dbReference type="EMBL" id="RKQ69201.1"/>
    </source>
</evidence>
<evidence type="ECO:0000256" key="1">
    <source>
        <dbReference type="SAM" id="Coils"/>
    </source>
</evidence>
<dbReference type="RefSeq" id="WP_121101498.1">
    <property type="nucleotide sequence ID" value="NZ_RBII01000002.1"/>
</dbReference>
<sequence length="63" mass="7135">MDEESHLSQSGTISVGEDLYGLSLHELEARIQTFKAEISRLEQELEKKRTERTAADSLFAPKN</sequence>
<dbReference type="OrthoDB" id="7872350at2"/>
<keyword evidence="3" id="KW-1185">Reference proteome</keyword>